<dbReference type="Gene3D" id="1.25.40.180">
    <property type="match status" value="1"/>
</dbReference>
<dbReference type="InterPro" id="IPR051956">
    <property type="entry name" value="eIF2B_epsilon"/>
</dbReference>
<gene>
    <name evidence="3" type="ORF">BDEG_27107</name>
</gene>
<organism evidence="3 4">
    <name type="scientific">Batrachochytrium dendrobatidis (strain JEL423)</name>
    <dbReference type="NCBI Taxonomy" id="403673"/>
    <lineage>
        <taxon>Eukaryota</taxon>
        <taxon>Fungi</taxon>
        <taxon>Fungi incertae sedis</taxon>
        <taxon>Chytridiomycota</taxon>
        <taxon>Chytridiomycota incertae sedis</taxon>
        <taxon>Chytridiomycetes</taxon>
        <taxon>Rhizophydiales</taxon>
        <taxon>Rhizophydiales incertae sedis</taxon>
        <taxon>Batrachochytrium</taxon>
    </lineage>
</organism>
<evidence type="ECO:0000313" key="3">
    <source>
        <dbReference type="EMBL" id="OAJ43787.1"/>
    </source>
</evidence>
<protein>
    <recommendedName>
        <fullName evidence="2">W2 domain-containing protein</fullName>
    </recommendedName>
</protein>
<dbReference type="InterPro" id="IPR044123">
    <property type="entry name" value="W2_eIF2B_epsilon"/>
</dbReference>
<feature type="compositionally biased region" description="Polar residues" evidence="1">
    <location>
        <begin position="451"/>
        <end position="480"/>
    </location>
</feature>
<dbReference type="SUPFAM" id="SSF48371">
    <property type="entry name" value="ARM repeat"/>
    <property type="match status" value="1"/>
</dbReference>
<dbReference type="CDD" id="cd11558">
    <property type="entry name" value="W2_eIF2B_epsilon"/>
    <property type="match status" value="1"/>
</dbReference>
<feature type="domain" description="W2" evidence="2">
    <location>
        <begin position="499"/>
        <end position="677"/>
    </location>
</feature>
<dbReference type="EMBL" id="DS022310">
    <property type="protein sequence ID" value="OAJ43787.1"/>
    <property type="molecule type" value="Genomic_DNA"/>
</dbReference>
<dbReference type="OrthoDB" id="2290605at2759"/>
<feature type="compositionally biased region" description="Basic and acidic residues" evidence="1">
    <location>
        <begin position="714"/>
        <end position="730"/>
    </location>
</feature>
<dbReference type="SMART" id="SM00515">
    <property type="entry name" value="eIF5C"/>
    <property type="match status" value="1"/>
</dbReference>
<feature type="region of interest" description="Disordered" evidence="1">
    <location>
        <begin position="671"/>
        <end position="698"/>
    </location>
</feature>
<dbReference type="STRING" id="403673.A0A177WUM2"/>
<dbReference type="VEuPathDB" id="FungiDB:BDEG_27107"/>
<accession>A0A177WUM2</accession>
<dbReference type="PANTHER" id="PTHR45887:SF1">
    <property type="entry name" value="TRANSLATION INITIATION FACTOR EIF-2B SUBUNIT EPSILON"/>
    <property type="match status" value="1"/>
</dbReference>
<sequence>MTSSFLSSWLWLKPVQSIDGILTINRTTLYATITTIACLSTYNYRQTLFVFYRHILASWSTTRTTLAVVLASVVGPLVLLNLNDSLGIESWARCVVRYYRRKRRRLLQQQQLLLQQKQLVLHCNDPPIIRKDSSKPDSIPSALRCSFSSTGSQSASPVSPFESSLPLPMTRSQSLPHTSAPRILGISKTDSSSNIQTVSSHLPVEYPTNSSLYSASILPLYTYSLGNTSDASVAHSTCSSTFNTAISTDFNPSSTSTRAYVRRLEAQVRLLCRKREAMVESVRGLKKEVALEREARFVVETYLNERLRRMELELDFRDNEILKLRDRQREMDASMGYSDVDDYDANDETDSSFGKINASTALHSTLPSCSTLLSTKSPLKACTIRAPIPICILNNNTPDSPTSNQLSVDDTVLFGESPRSSTTACIAPCSNIFSKSVDMDDSDEDDETYSKNESASDTESIDTSTASIQHDGSSVSTDTHLTPIGRSSNKHDDEDFGYGSEESTSSHILSMALPHSFDEYAPAKIYQELLAEVAPSLLLVDIDDLATTLHATSHQCLVAVIQAALQICERKGHWMCKVKLVEFFQRYHILISRFIDNQSDQLLALAAIEEYCNGSLKRRAYHLKIIMCLYQLDVVDAELLITWFDRGIATNDLNDVRNLCSEFMDWLEEQVSDDDDDDSSSDDSEHDGSHSDGPADPDALWIVPAVTIVSTDTVHNDDSMRAHDHDESSRKPPLLVSTDSSAPAVPSKLIEHSLLLQTHASDSEDDASNSEDLGEDEDDTFDASYAHMDPELCFQSPLMFSAHVLNEVGCERTESFSSSGSRKKVTFST</sequence>
<evidence type="ECO:0000313" key="4">
    <source>
        <dbReference type="Proteomes" id="UP000077115"/>
    </source>
</evidence>
<proteinExistence type="predicted"/>
<feature type="compositionally biased region" description="Acidic residues" evidence="1">
    <location>
        <begin position="763"/>
        <end position="781"/>
    </location>
</feature>
<dbReference type="GO" id="GO:0005851">
    <property type="term" value="C:eukaryotic translation initiation factor 2B complex"/>
    <property type="evidence" value="ECO:0007669"/>
    <property type="project" value="TreeGrafter"/>
</dbReference>
<reference evidence="3 4" key="2">
    <citation type="submission" date="2016-05" db="EMBL/GenBank/DDBJ databases">
        <title>Lineage-specific infection strategies underlie the spectrum of fungal disease in amphibians.</title>
        <authorList>
            <person name="Cuomo C.A."/>
            <person name="Farrer R.A."/>
            <person name="James T."/>
            <person name="Longcore J."/>
            <person name="Birren B."/>
        </authorList>
    </citation>
    <scope>NUCLEOTIDE SEQUENCE [LARGE SCALE GENOMIC DNA]</scope>
    <source>
        <strain evidence="3 4">JEL423</strain>
    </source>
</reference>
<feature type="region of interest" description="Disordered" evidence="1">
    <location>
        <begin position="149"/>
        <end position="179"/>
    </location>
</feature>
<feature type="region of interest" description="Disordered" evidence="1">
    <location>
        <begin position="759"/>
        <end position="781"/>
    </location>
</feature>
<evidence type="ECO:0000256" key="1">
    <source>
        <dbReference type="SAM" id="MobiDB-lite"/>
    </source>
</evidence>
<feature type="region of interest" description="Disordered" evidence="1">
    <location>
        <begin position="436"/>
        <end position="502"/>
    </location>
</feature>
<dbReference type="InterPro" id="IPR016024">
    <property type="entry name" value="ARM-type_fold"/>
</dbReference>
<feature type="region of interest" description="Disordered" evidence="1">
    <location>
        <begin position="713"/>
        <end position="742"/>
    </location>
</feature>
<evidence type="ECO:0000259" key="2">
    <source>
        <dbReference type="PROSITE" id="PS51363"/>
    </source>
</evidence>
<dbReference type="GO" id="GO:0031369">
    <property type="term" value="F:translation initiation factor binding"/>
    <property type="evidence" value="ECO:0007669"/>
    <property type="project" value="InterPro"/>
</dbReference>
<reference evidence="3 4" key="1">
    <citation type="submission" date="2006-10" db="EMBL/GenBank/DDBJ databases">
        <title>The Genome Sequence of Batrachochytrium dendrobatidis JEL423.</title>
        <authorList>
            <consortium name="The Broad Institute Genome Sequencing Platform"/>
            <person name="Birren B."/>
            <person name="Lander E."/>
            <person name="Galagan J."/>
            <person name="Cuomo C."/>
            <person name="Devon K."/>
            <person name="Jaffe D."/>
            <person name="Butler J."/>
            <person name="Alvarez P."/>
            <person name="Gnerre S."/>
            <person name="Grabherr M."/>
            <person name="Kleber M."/>
            <person name="Mauceli E."/>
            <person name="Brockman W."/>
            <person name="Young S."/>
            <person name="LaButti K."/>
            <person name="Sykes S."/>
            <person name="DeCaprio D."/>
            <person name="Crawford M."/>
            <person name="Koehrsen M."/>
            <person name="Engels R."/>
            <person name="Montgomery P."/>
            <person name="Pearson M."/>
            <person name="Howarth C."/>
            <person name="Larson L."/>
            <person name="White J."/>
            <person name="O'Leary S."/>
            <person name="Kodira C."/>
            <person name="Zeng Q."/>
            <person name="Yandava C."/>
            <person name="Alvarado L."/>
            <person name="Longcore J."/>
            <person name="James T."/>
        </authorList>
    </citation>
    <scope>NUCLEOTIDE SEQUENCE [LARGE SCALE GENOMIC DNA]</scope>
    <source>
        <strain evidence="3 4">JEL423</strain>
    </source>
</reference>
<name>A0A177WUM2_BATDL</name>
<feature type="compositionally biased region" description="Acidic residues" evidence="1">
    <location>
        <begin position="671"/>
        <end position="685"/>
    </location>
</feature>
<dbReference type="PROSITE" id="PS51363">
    <property type="entry name" value="W2"/>
    <property type="match status" value="1"/>
</dbReference>
<dbReference type="InterPro" id="IPR003307">
    <property type="entry name" value="W2_domain"/>
</dbReference>
<dbReference type="Pfam" id="PF02020">
    <property type="entry name" value="W2"/>
    <property type="match status" value="1"/>
</dbReference>
<dbReference type="AlphaFoldDB" id="A0A177WUM2"/>
<dbReference type="GO" id="GO:0003743">
    <property type="term" value="F:translation initiation factor activity"/>
    <property type="evidence" value="ECO:0007669"/>
    <property type="project" value="TreeGrafter"/>
</dbReference>
<dbReference type="PANTHER" id="PTHR45887">
    <property type="entry name" value="TRANSLATION INITIATION FACTOR EIF-2B SUBUNIT EPSILON"/>
    <property type="match status" value="1"/>
</dbReference>
<dbReference type="Proteomes" id="UP000077115">
    <property type="component" value="Unassembled WGS sequence"/>
</dbReference>
<dbReference type="GO" id="GO:0005085">
    <property type="term" value="F:guanyl-nucleotide exchange factor activity"/>
    <property type="evidence" value="ECO:0007669"/>
    <property type="project" value="InterPro"/>
</dbReference>